<dbReference type="InterPro" id="IPR044929">
    <property type="entry name" value="DNA/RNA_non-sp_Endonuclease_sf"/>
</dbReference>
<organism evidence="4 5">
    <name type="scientific">Ardenticatena maritima</name>
    <dbReference type="NCBI Taxonomy" id="872965"/>
    <lineage>
        <taxon>Bacteria</taxon>
        <taxon>Bacillati</taxon>
        <taxon>Chloroflexota</taxon>
        <taxon>Ardenticatenia</taxon>
        <taxon>Ardenticatenales</taxon>
        <taxon>Ardenticatenaceae</taxon>
        <taxon>Ardenticatena</taxon>
    </lineage>
</organism>
<dbReference type="InterPro" id="IPR025295">
    <property type="entry name" value="eCIS_core_dom"/>
</dbReference>
<evidence type="ECO:0000313" key="5">
    <source>
        <dbReference type="Proteomes" id="UP000050502"/>
    </source>
</evidence>
<dbReference type="Pfam" id="PF13699">
    <property type="entry name" value="eCIS_core"/>
    <property type="match status" value="1"/>
</dbReference>
<evidence type="ECO:0000259" key="2">
    <source>
        <dbReference type="Pfam" id="PF13699"/>
    </source>
</evidence>
<protein>
    <submittedName>
        <fullName evidence="4">Uncharacterized protein</fullName>
    </submittedName>
</protein>
<dbReference type="InterPro" id="IPR044927">
    <property type="entry name" value="Endonuclea_NS_2"/>
</dbReference>
<dbReference type="PATRIC" id="fig|872965.6.peg.461"/>
<dbReference type="Proteomes" id="UP000050502">
    <property type="component" value="Unassembled WGS sequence"/>
</dbReference>
<comment type="caution">
    <text evidence="4">The sequence shown here is derived from an EMBL/GenBank/DDBJ whole genome shotgun (WGS) entry which is preliminary data.</text>
</comment>
<feature type="region of interest" description="Disordered" evidence="1">
    <location>
        <begin position="1"/>
        <end position="43"/>
    </location>
</feature>
<feature type="domain" description="eCIS core" evidence="2">
    <location>
        <begin position="122"/>
        <end position="193"/>
    </location>
</feature>
<evidence type="ECO:0000313" key="4">
    <source>
        <dbReference type="EMBL" id="KPL89358.1"/>
    </source>
</evidence>
<evidence type="ECO:0000259" key="3">
    <source>
        <dbReference type="Pfam" id="PF13930"/>
    </source>
</evidence>
<evidence type="ECO:0000256" key="1">
    <source>
        <dbReference type="SAM" id="MobiDB-lite"/>
    </source>
</evidence>
<feature type="region of interest" description="Disordered" evidence="1">
    <location>
        <begin position="1264"/>
        <end position="1294"/>
    </location>
</feature>
<feature type="compositionally biased region" description="Basic and acidic residues" evidence="1">
    <location>
        <begin position="1264"/>
        <end position="1273"/>
    </location>
</feature>
<dbReference type="RefSeq" id="WP_060687153.1">
    <property type="nucleotide sequence ID" value="NZ_LGKN01000003.1"/>
</dbReference>
<gene>
    <name evidence="4" type="ORF">SE16_02550</name>
</gene>
<accession>A0A0P6Y0H7</accession>
<proteinExistence type="predicted"/>
<sequence>MPTHARTTQSKRRRPHLPKPAAQREAGTQPAPRTPAATLNAPPSLGIVQRIAIVQPAHDAYEREADEAAARVLDGRSAGRLSAVTPAPPADPADAPPWRLAPTSALAVDERALRPPDAGEALPAPHRRRLERGFGVSLRHVRLHNSPAARRQAAALGARAFTHGEHIWLGPNASPHDAHLLAHETAHVVQQGAAPRDHAPPPTRPPVIQRLFGISWDDVAGVAGAVYDNTLGVVVDAAGQVLEWTGDMIWTLIEKVAPDALVSLLREIMEKGIIGFLTEKVRAVFNALFGGIEDQSGTLASLFAFFGMLFTSMQTILAGLLSGDCEPLFGAVRTLIEVVKNLASDAWDAIKDFFAPVGDFFADLWKKLGAPLVEWIGDVAGDIWDEIQQIGRDLWAWTEPVRDAVGRAWTWIKEQLGFGGTGEGESEGGLVQWITEKAGEAWDAIKETLAPVLEPIQGFIAKVQALLPLDAIQNLRDTAESFGNDAADADDGLGGPEDMTQKQDMLRERLLPAILNGMNAIVAAIGRAGAWVQSTIGDIAGTVLGMFQSMRESEWLRPLVGLLGWVEQGVQSLANWAIETVGAFFNGLTQAIQYAKGFVKPVLNMLRKLVAVVSDVIGALPDLILGPFWRLIPECVRNVVKDFVVNHILSHVPFFSALVEIKDIWGRLLGFVQRVLIKIFVDGDILGAAWLIFKELLNLVGIPADLVVNIVRNAIVAWADIVLNPVGFLINLVKAIGRGFLNFFENITTHLLQGFTTWLFGSLSEAGISPPQDLSLRSILTFVLEVLGITLDNVLERLALKIGRERVERLRRMLDVATGVWAWVRRLIEEGPAALWEFVQEKLSDLWTMVMSSAIGWITDRIIKQASLWLASLIDVSGIMPIINAIIAIYRAIQSFMAYLRDLLEIINTVFQGIANIARGVIDEGAAYVENALARALPVAIGFLANQFGFGSLGRRIAELIAAVREKVEAAIDWLIDKAIAGGRAFLDMLSRGATAVREGVAAIFEWWKTRKKFRQGDEEHTLYFEGEDENAKLMVASTPRTLSAYAGVLGEKGVDETLVKRVQKLVTEIDTLKFKLLADDRKKDKSMGKKRGEQLSQKLTELAHTLAEVNPDDETRPPSKIQYETDNLGISGNVVGKKMVAKPLSINPGGHAGSQPREKSVLWEALGKNKERRRRFFVRGHLLNHHVFGPGTNVNLTPISGQLNTTMEKQVEDKVKHLVLDKNKVVHYEVEADYGTPPEGTAVVPEEAKLAGKLTFTLREMTKKKNAKGDKPEDWEDGPKIAVPADLTHKLPT</sequence>
<dbReference type="EMBL" id="LGKN01000003">
    <property type="protein sequence ID" value="KPL89358.1"/>
    <property type="molecule type" value="Genomic_DNA"/>
</dbReference>
<feature type="domain" description="Type VII secretion system protein EssD-like" evidence="3">
    <location>
        <begin position="1162"/>
        <end position="1235"/>
    </location>
</feature>
<dbReference type="Gene3D" id="3.40.570.10">
    <property type="entry name" value="Extracellular Endonuclease, subunit A"/>
    <property type="match status" value="1"/>
</dbReference>
<dbReference type="Pfam" id="PF13930">
    <property type="entry name" value="Endonuclea_NS_2"/>
    <property type="match status" value="1"/>
</dbReference>
<reference evidence="4 5" key="1">
    <citation type="submission" date="2015-07" db="EMBL/GenBank/DDBJ databases">
        <title>Whole genome sequence of Ardenticatena maritima DSM 23922.</title>
        <authorList>
            <person name="Hemp J."/>
            <person name="Ward L.M."/>
            <person name="Pace L.A."/>
            <person name="Fischer W.W."/>
        </authorList>
    </citation>
    <scope>NUCLEOTIDE SEQUENCE [LARGE SCALE GENOMIC DNA]</scope>
    <source>
        <strain evidence="4 5">110S</strain>
    </source>
</reference>
<name>A0A0P6Y0H7_9CHLR</name>